<keyword evidence="5" id="KW-0998">Cell outer membrane</keyword>
<dbReference type="RefSeq" id="WP_169660743.1">
    <property type="nucleotide sequence ID" value="NZ_JABANE010000175.1"/>
</dbReference>
<name>A0A7X9S193_9BACT</name>
<protein>
    <submittedName>
        <fullName evidence="8">RagB/SusD family nutrient uptake outer membrane protein</fullName>
    </submittedName>
</protein>
<dbReference type="InterPro" id="IPR011990">
    <property type="entry name" value="TPR-like_helical_dom_sf"/>
</dbReference>
<dbReference type="Pfam" id="PF14322">
    <property type="entry name" value="SusD-like_3"/>
    <property type="match status" value="1"/>
</dbReference>
<evidence type="ECO:0000259" key="6">
    <source>
        <dbReference type="Pfam" id="PF07980"/>
    </source>
</evidence>
<keyword evidence="3" id="KW-0732">Signal</keyword>
<dbReference type="GO" id="GO:0009279">
    <property type="term" value="C:cell outer membrane"/>
    <property type="evidence" value="ECO:0007669"/>
    <property type="project" value="UniProtKB-SubCell"/>
</dbReference>
<comment type="subcellular location">
    <subcellularLocation>
        <location evidence="1">Cell outer membrane</location>
    </subcellularLocation>
</comment>
<keyword evidence="4" id="KW-0472">Membrane</keyword>
<feature type="domain" description="RagB/SusD" evidence="6">
    <location>
        <begin position="335"/>
        <end position="449"/>
    </location>
</feature>
<dbReference type="CDD" id="cd08977">
    <property type="entry name" value="SusD"/>
    <property type="match status" value="1"/>
</dbReference>
<keyword evidence="9" id="KW-1185">Reference proteome</keyword>
<feature type="domain" description="SusD-like N-terminal" evidence="7">
    <location>
        <begin position="94"/>
        <end position="222"/>
    </location>
</feature>
<dbReference type="AlphaFoldDB" id="A0A7X9S193"/>
<dbReference type="Proteomes" id="UP000576082">
    <property type="component" value="Unassembled WGS sequence"/>
</dbReference>
<evidence type="ECO:0000259" key="7">
    <source>
        <dbReference type="Pfam" id="PF14322"/>
    </source>
</evidence>
<evidence type="ECO:0000256" key="3">
    <source>
        <dbReference type="ARBA" id="ARBA00022729"/>
    </source>
</evidence>
<comment type="caution">
    <text evidence="8">The sequence shown here is derived from an EMBL/GenBank/DDBJ whole genome shotgun (WGS) entry which is preliminary data.</text>
</comment>
<evidence type="ECO:0000256" key="1">
    <source>
        <dbReference type="ARBA" id="ARBA00004442"/>
    </source>
</evidence>
<evidence type="ECO:0000313" key="8">
    <source>
        <dbReference type="EMBL" id="NME72556.1"/>
    </source>
</evidence>
<evidence type="ECO:0000256" key="5">
    <source>
        <dbReference type="ARBA" id="ARBA00023237"/>
    </source>
</evidence>
<sequence length="484" mass="54748">MKKYINHLLVSSTIFLTACLGQLEKAPYGEALEDDFYKTSEDAISAINAAYTQAQWINDGFFSPMAALDCSSDDVFKGGGHAGDQAGLTELSNYTITTSNTIVGDKWSSAYQGIFKTNKVLEKVPEIEMDETLKNRILGEAYFLRGYFYYDLLIQFGGVIKVDHPLSSEEFNKSRSSRSEIVDFIQEDLDLALGLLPKKSEYDQNNDLGRATKGASLAYLIKLNVMEKKWAEAVQYSEQLFALGEYELEPDFRLIFEPEGEHCKESIWEINFEENSIAGWLKGNPGTWNNIVFMPRSINGTGFCQVTDDLRNAFEDDDPRAESTIYQHESTDYGTSYYSRKYCSTPFSSYPWPSNGASHGGHNYRAVRLSDIYLLYAEAQFHLGNEEQARVYINKVRARARGGKEGILADVTTTGTDLLESIYHERRVELAMEGHRFWDLLRTDRAATILKDKGFIKGIHELRPIPLSEITLGNGRIEQNDGYQ</sequence>
<reference evidence="8 9" key="1">
    <citation type="submission" date="2020-04" db="EMBL/GenBank/DDBJ databases">
        <title>Flammeovirga sp. SR4, a novel species isolated from seawater.</title>
        <authorList>
            <person name="Wang X."/>
        </authorList>
    </citation>
    <scope>NUCLEOTIDE SEQUENCE [LARGE SCALE GENOMIC DNA]</scope>
    <source>
        <strain evidence="8 9">ATCC 23126</strain>
    </source>
</reference>
<dbReference type="SUPFAM" id="SSF48452">
    <property type="entry name" value="TPR-like"/>
    <property type="match status" value="1"/>
</dbReference>
<dbReference type="Pfam" id="PF07980">
    <property type="entry name" value="SusD_RagB"/>
    <property type="match status" value="1"/>
</dbReference>
<dbReference type="PROSITE" id="PS51257">
    <property type="entry name" value="PROKAR_LIPOPROTEIN"/>
    <property type="match status" value="1"/>
</dbReference>
<evidence type="ECO:0000256" key="4">
    <source>
        <dbReference type="ARBA" id="ARBA00023136"/>
    </source>
</evidence>
<accession>A0A7X9S193</accession>
<dbReference type="Gene3D" id="1.25.40.390">
    <property type="match status" value="1"/>
</dbReference>
<comment type="similarity">
    <text evidence="2">Belongs to the SusD family.</text>
</comment>
<dbReference type="InterPro" id="IPR033985">
    <property type="entry name" value="SusD-like_N"/>
</dbReference>
<organism evidence="8 9">
    <name type="scientific">Flammeovirga aprica JL-4</name>
    <dbReference type="NCBI Taxonomy" id="694437"/>
    <lineage>
        <taxon>Bacteria</taxon>
        <taxon>Pseudomonadati</taxon>
        <taxon>Bacteroidota</taxon>
        <taxon>Cytophagia</taxon>
        <taxon>Cytophagales</taxon>
        <taxon>Flammeovirgaceae</taxon>
        <taxon>Flammeovirga</taxon>
    </lineage>
</organism>
<evidence type="ECO:0000256" key="2">
    <source>
        <dbReference type="ARBA" id="ARBA00006275"/>
    </source>
</evidence>
<evidence type="ECO:0000313" key="9">
    <source>
        <dbReference type="Proteomes" id="UP000576082"/>
    </source>
</evidence>
<dbReference type="InterPro" id="IPR012944">
    <property type="entry name" value="SusD_RagB_dom"/>
</dbReference>
<dbReference type="EMBL" id="JABANE010000175">
    <property type="protein sequence ID" value="NME72556.1"/>
    <property type="molecule type" value="Genomic_DNA"/>
</dbReference>
<gene>
    <name evidence="8" type="ORF">HHU12_31640</name>
</gene>
<proteinExistence type="inferred from homology"/>